<evidence type="ECO:0000313" key="2">
    <source>
        <dbReference type="EMBL" id="SDU78690.1"/>
    </source>
</evidence>
<dbReference type="Proteomes" id="UP000214355">
    <property type="component" value="Chromosome I"/>
</dbReference>
<evidence type="ECO:0000259" key="1">
    <source>
        <dbReference type="Pfam" id="PF12728"/>
    </source>
</evidence>
<dbReference type="AlphaFoldDB" id="A0A1H2LCB8"/>
<evidence type="ECO:0000313" key="3">
    <source>
        <dbReference type="Proteomes" id="UP000214355"/>
    </source>
</evidence>
<accession>A0A1H2LCB8</accession>
<sequence>MENISQKKLYTLHEAAQVLGIAVPTLRKWEYAGKIKATRLGRRVMISDTTLNTIIDEGVN</sequence>
<dbReference type="GeneID" id="65344321"/>
<feature type="domain" description="Helix-turn-helix" evidence="1">
    <location>
        <begin position="9"/>
        <end position="52"/>
    </location>
</feature>
<reference evidence="3" key="1">
    <citation type="submission" date="2016-10" db="EMBL/GenBank/DDBJ databases">
        <authorList>
            <person name="Varghese N."/>
            <person name="Submissions S."/>
        </authorList>
    </citation>
    <scope>NUCLEOTIDE SEQUENCE [LARGE SCALE GENOMIC DNA]</scope>
    <source>
        <strain evidence="3">DSM 10002</strain>
    </source>
</reference>
<gene>
    <name evidence="2" type="ORF">SAMN04489737_0576</name>
</gene>
<dbReference type="SUPFAM" id="SSF46955">
    <property type="entry name" value="Putative DNA-binding domain"/>
    <property type="match status" value="1"/>
</dbReference>
<dbReference type="Pfam" id="PF12728">
    <property type="entry name" value="HTH_17"/>
    <property type="match status" value="1"/>
</dbReference>
<keyword evidence="3" id="KW-1185">Reference proteome</keyword>
<dbReference type="NCBIfam" id="TIGR01764">
    <property type="entry name" value="excise"/>
    <property type="match status" value="1"/>
</dbReference>
<dbReference type="InterPro" id="IPR010093">
    <property type="entry name" value="SinI_DNA-bd"/>
</dbReference>
<name>A0A1H2LCB8_9ACTO</name>
<proteinExistence type="predicted"/>
<dbReference type="STRING" id="131112.SAMN04489737_0576"/>
<dbReference type="RefSeq" id="WP_157672877.1">
    <property type="nucleotide sequence ID" value="NZ_LT629804.1"/>
</dbReference>
<protein>
    <submittedName>
        <fullName evidence="2">DNA binding domain-containing protein, excisionase family</fullName>
    </submittedName>
</protein>
<dbReference type="InterPro" id="IPR009061">
    <property type="entry name" value="DNA-bd_dom_put_sf"/>
</dbReference>
<dbReference type="GO" id="GO:0003677">
    <property type="term" value="F:DNA binding"/>
    <property type="evidence" value="ECO:0007669"/>
    <property type="project" value="InterPro"/>
</dbReference>
<dbReference type="EMBL" id="LT629804">
    <property type="protein sequence ID" value="SDU78690.1"/>
    <property type="molecule type" value="Genomic_DNA"/>
</dbReference>
<dbReference type="InterPro" id="IPR041657">
    <property type="entry name" value="HTH_17"/>
</dbReference>
<dbReference type="Gene3D" id="1.10.1660.10">
    <property type="match status" value="1"/>
</dbReference>
<organism evidence="2 3">
    <name type="scientific">Arcanobacterium phocae</name>
    <dbReference type="NCBI Taxonomy" id="131112"/>
    <lineage>
        <taxon>Bacteria</taxon>
        <taxon>Bacillati</taxon>
        <taxon>Actinomycetota</taxon>
        <taxon>Actinomycetes</taxon>
        <taxon>Actinomycetales</taxon>
        <taxon>Actinomycetaceae</taxon>
        <taxon>Arcanobacterium</taxon>
    </lineage>
</organism>
<dbReference type="OrthoDB" id="271159at2"/>